<dbReference type="PATRIC" id="fig|1526658.3.peg.3282"/>
<dbReference type="RefSeq" id="WP_054207875.1">
    <property type="nucleotide sequence ID" value="NZ_LGSZ01000022.1"/>
</dbReference>
<sequence>MEVVVLVEFGAGTAPARAALLERVGALALSGQGRLSFVATEAGGPDARERDVVAIGLTRAAAAAGLIERWRGEGILTDATPARVLRVQPIWSMEPLALMFP</sequence>
<evidence type="ECO:0000313" key="1">
    <source>
        <dbReference type="EMBL" id="KPH82214.1"/>
    </source>
</evidence>
<keyword evidence="2" id="KW-1185">Reference proteome</keyword>
<proteinExistence type="predicted"/>
<dbReference type="EMBL" id="LGSZ01000022">
    <property type="protein sequence ID" value="KPH82214.1"/>
    <property type="molecule type" value="Genomic_DNA"/>
</dbReference>
<name>A0A0N0MCI2_9HYPH</name>
<evidence type="ECO:0000313" key="2">
    <source>
        <dbReference type="Proteomes" id="UP000037822"/>
    </source>
</evidence>
<accession>A0A0N0MCI2</accession>
<dbReference type="OrthoDB" id="8162268at2"/>
<comment type="caution">
    <text evidence="1">The sequence shown here is derived from an EMBL/GenBank/DDBJ whole genome shotgun (WGS) entry which is preliminary data.</text>
</comment>
<organism evidence="1 2">
    <name type="scientific">Bosea vaviloviae</name>
    <dbReference type="NCBI Taxonomy" id="1526658"/>
    <lineage>
        <taxon>Bacteria</taxon>
        <taxon>Pseudomonadati</taxon>
        <taxon>Pseudomonadota</taxon>
        <taxon>Alphaproteobacteria</taxon>
        <taxon>Hyphomicrobiales</taxon>
        <taxon>Boseaceae</taxon>
        <taxon>Bosea</taxon>
    </lineage>
</organism>
<protein>
    <submittedName>
        <fullName evidence="1">Uncharacterized protein</fullName>
    </submittedName>
</protein>
<dbReference type="AlphaFoldDB" id="A0A0N0MCI2"/>
<gene>
    <name evidence="1" type="ORF">AE618_04715</name>
</gene>
<dbReference type="Proteomes" id="UP000037822">
    <property type="component" value="Unassembled WGS sequence"/>
</dbReference>
<reference evidence="1 2" key="1">
    <citation type="submission" date="2015-07" db="EMBL/GenBank/DDBJ databases">
        <title>Whole genome sequencing of Bosea vaviloviae isolated from cave pool.</title>
        <authorList>
            <person name="Tan N.E.H."/>
            <person name="Lee Y.P."/>
            <person name="Gan H.M."/>
            <person name="Barton H."/>
            <person name="Savka M.A."/>
        </authorList>
    </citation>
    <scope>NUCLEOTIDE SEQUENCE [LARGE SCALE GENOMIC DNA]</scope>
    <source>
        <strain evidence="1 2">SD260</strain>
    </source>
</reference>